<comment type="caution">
    <text evidence="9">The sequence shown here is derived from an EMBL/GenBank/DDBJ whole genome shotgun (WGS) entry which is preliminary data.</text>
</comment>
<keyword evidence="2" id="KW-1003">Cell membrane</keyword>
<evidence type="ECO:0000313" key="10">
    <source>
        <dbReference type="Proteomes" id="UP000008366"/>
    </source>
</evidence>
<organism evidence="9 10">
    <name type="scientific">Kineosphaera limosa NBRC 100340</name>
    <dbReference type="NCBI Taxonomy" id="1184609"/>
    <lineage>
        <taxon>Bacteria</taxon>
        <taxon>Bacillati</taxon>
        <taxon>Actinomycetota</taxon>
        <taxon>Actinomycetes</taxon>
        <taxon>Micrococcales</taxon>
        <taxon>Dermatophilaceae</taxon>
        <taxon>Kineosphaera</taxon>
    </lineage>
</organism>
<dbReference type="InterPro" id="IPR018076">
    <property type="entry name" value="T2SS_GspF_dom"/>
</dbReference>
<keyword evidence="5 6" id="KW-0472">Membrane</keyword>
<name>K6XHC7_9MICO</name>
<feature type="chain" id="PRO_5003900316" description="Type II secretion system protein GspF domain-containing protein" evidence="7">
    <location>
        <begin position="25"/>
        <end position="240"/>
    </location>
</feature>
<dbReference type="EMBL" id="BAHD01000116">
    <property type="protein sequence ID" value="GAB98239.1"/>
    <property type="molecule type" value="Genomic_DNA"/>
</dbReference>
<evidence type="ECO:0000256" key="4">
    <source>
        <dbReference type="ARBA" id="ARBA00022989"/>
    </source>
</evidence>
<dbReference type="Pfam" id="PF00482">
    <property type="entry name" value="T2SSF"/>
    <property type="match status" value="1"/>
</dbReference>
<protein>
    <recommendedName>
        <fullName evidence="8">Type II secretion system protein GspF domain-containing protein</fullName>
    </recommendedName>
</protein>
<dbReference type="Proteomes" id="UP000008366">
    <property type="component" value="Unassembled WGS sequence"/>
</dbReference>
<evidence type="ECO:0000256" key="7">
    <source>
        <dbReference type="SAM" id="SignalP"/>
    </source>
</evidence>
<evidence type="ECO:0000256" key="3">
    <source>
        <dbReference type="ARBA" id="ARBA00022692"/>
    </source>
</evidence>
<feature type="domain" description="Type II secretion system protein GspF" evidence="8">
    <location>
        <begin position="62"/>
        <end position="185"/>
    </location>
</feature>
<evidence type="ECO:0000256" key="5">
    <source>
        <dbReference type="ARBA" id="ARBA00023136"/>
    </source>
</evidence>
<evidence type="ECO:0000256" key="6">
    <source>
        <dbReference type="SAM" id="Phobius"/>
    </source>
</evidence>
<keyword evidence="10" id="KW-1185">Reference proteome</keyword>
<feature type="transmembrane region" description="Helical" evidence="6">
    <location>
        <begin position="179"/>
        <end position="200"/>
    </location>
</feature>
<feature type="signal peptide" evidence="7">
    <location>
        <begin position="1"/>
        <end position="24"/>
    </location>
</feature>
<gene>
    <name evidence="9" type="ORF">KILIM_116_00030</name>
</gene>
<evidence type="ECO:0000256" key="1">
    <source>
        <dbReference type="ARBA" id="ARBA00004651"/>
    </source>
</evidence>
<evidence type="ECO:0000256" key="2">
    <source>
        <dbReference type="ARBA" id="ARBA00022475"/>
    </source>
</evidence>
<evidence type="ECO:0000259" key="8">
    <source>
        <dbReference type="Pfam" id="PF00482"/>
    </source>
</evidence>
<reference evidence="9 10" key="1">
    <citation type="submission" date="2012-08" db="EMBL/GenBank/DDBJ databases">
        <title>Whole genome shotgun sequence of Kineosphaera limosa NBRC 100340.</title>
        <authorList>
            <person name="Yoshida I."/>
            <person name="Isaki S."/>
            <person name="Hosoyama A."/>
            <person name="Tsuchikane K."/>
            <person name="Katsumata H."/>
            <person name="Ando Y."/>
            <person name="Ohji S."/>
            <person name="Hamada M."/>
            <person name="Tamura T."/>
            <person name="Yamazoe A."/>
            <person name="Yamazaki S."/>
            <person name="Fujita N."/>
        </authorList>
    </citation>
    <scope>NUCLEOTIDE SEQUENCE [LARGE SCALE GENOMIC DNA]</scope>
    <source>
        <strain evidence="9 10">NBRC 100340</strain>
    </source>
</reference>
<dbReference type="PANTHER" id="PTHR35007:SF4">
    <property type="entry name" value="CONSERVED TRANSMEMBRANE PROTEIN-RELATED"/>
    <property type="match status" value="1"/>
</dbReference>
<sequence>MSAALSGALVVAALLCWPSRRLPAAVGAPGAQQPDAVDRLVARVVRLWDARSLADEVVHLVESIGAALTAGLGPADALVLVSDSRATLGTRRNALDAALPALVLRARMGESLSTGWREVADDVGSPQLRMLGRAWALSEASGAPLSTTATTVAELLRADRDRQAKAAAAVAGAKATQQILTILPLAAPLLGLMMGVDLVAAYTQNPLIMACVALGIALVFVGRWWISRMVAGVVKGPVLA</sequence>
<proteinExistence type="predicted"/>
<dbReference type="STRING" id="1184609.KILIM_116_00030"/>
<dbReference type="eggNOG" id="COG4965">
    <property type="taxonomic scope" value="Bacteria"/>
</dbReference>
<dbReference type="RefSeq" id="WP_006594771.1">
    <property type="nucleotide sequence ID" value="NZ_BAHD01000116.1"/>
</dbReference>
<keyword evidence="3 6" id="KW-0812">Transmembrane</keyword>
<comment type="subcellular location">
    <subcellularLocation>
        <location evidence="1">Cell membrane</location>
        <topology evidence="1">Multi-pass membrane protein</topology>
    </subcellularLocation>
</comment>
<dbReference type="PANTHER" id="PTHR35007">
    <property type="entry name" value="INTEGRAL MEMBRANE PROTEIN-RELATED"/>
    <property type="match status" value="1"/>
</dbReference>
<accession>K6XHC7</accession>
<feature type="transmembrane region" description="Helical" evidence="6">
    <location>
        <begin position="207"/>
        <end position="226"/>
    </location>
</feature>
<evidence type="ECO:0000313" key="9">
    <source>
        <dbReference type="EMBL" id="GAB98239.1"/>
    </source>
</evidence>
<dbReference type="AlphaFoldDB" id="K6XHC7"/>
<dbReference type="OrthoDB" id="4872085at2"/>
<dbReference type="GO" id="GO:0005886">
    <property type="term" value="C:plasma membrane"/>
    <property type="evidence" value="ECO:0007669"/>
    <property type="project" value="UniProtKB-SubCell"/>
</dbReference>
<keyword evidence="4 6" id="KW-1133">Transmembrane helix</keyword>
<keyword evidence="7" id="KW-0732">Signal</keyword>